<gene>
    <name evidence="1" type="ORF">Pint_34437</name>
</gene>
<evidence type="ECO:0000313" key="2">
    <source>
        <dbReference type="Proteomes" id="UP001163603"/>
    </source>
</evidence>
<keyword evidence="2" id="KW-1185">Reference proteome</keyword>
<reference evidence="2" key="1">
    <citation type="journal article" date="2023" name="G3 (Bethesda)">
        <title>Genome assembly and association tests identify interacting loci associated with vigor, precocity, and sex in interspecific pistachio rootstocks.</title>
        <authorList>
            <person name="Palmer W."/>
            <person name="Jacygrad E."/>
            <person name="Sagayaradj S."/>
            <person name="Cavanaugh K."/>
            <person name="Han R."/>
            <person name="Bertier L."/>
            <person name="Beede B."/>
            <person name="Kafkas S."/>
            <person name="Golino D."/>
            <person name="Preece J."/>
            <person name="Michelmore R."/>
        </authorList>
    </citation>
    <scope>NUCLEOTIDE SEQUENCE [LARGE SCALE GENOMIC DNA]</scope>
</reference>
<comment type="caution">
    <text evidence="1">The sequence shown here is derived from an EMBL/GenBank/DDBJ whole genome shotgun (WGS) entry which is preliminary data.</text>
</comment>
<sequence>MGPNETLQYPLTYPNPLCRPNGALYISCTLLFFFFFFIAMDSTQPEVAYDFSPMLIVYKDGKVNRLTGNDVVPTSLDPKTNVESKDVVYSSENGLTVRLYIPKNVSQNQKLPLLVYIHGGGFCIESPFSPLYHNYLNSLVAEANIVVVSVQYRRAPEHHLPCAYDDSWTALKWVASHVNGSGPEDWLNSHADFEKVFFSGDSAGANIAHRMGIKHGLETLEGVNVEGIVLCHPYFWGNEAVANESADENKRKFVGALWRIAYPETTGCDDPWINPVVDPNLAKLGCRRVLVFVAEKDLLCARGWYYHQKLKESGWGGDVEVVQTNGEEHVFHLFNPGCENAKAMMKKTADFYNNN</sequence>
<protein>
    <submittedName>
        <fullName evidence="1">Uncharacterized protein</fullName>
    </submittedName>
</protein>
<organism evidence="1 2">
    <name type="scientific">Pistacia integerrima</name>
    <dbReference type="NCBI Taxonomy" id="434235"/>
    <lineage>
        <taxon>Eukaryota</taxon>
        <taxon>Viridiplantae</taxon>
        <taxon>Streptophyta</taxon>
        <taxon>Embryophyta</taxon>
        <taxon>Tracheophyta</taxon>
        <taxon>Spermatophyta</taxon>
        <taxon>Magnoliopsida</taxon>
        <taxon>eudicotyledons</taxon>
        <taxon>Gunneridae</taxon>
        <taxon>Pentapetalae</taxon>
        <taxon>rosids</taxon>
        <taxon>malvids</taxon>
        <taxon>Sapindales</taxon>
        <taxon>Anacardiaceae</taxon>
        <taxon>Pistacia</taxon>
    </lineage>
</organism>
<evidence type="ECO:0000313" key="1">
    <source>
        <dbReference type="EMBL" id="KAJ0010320.1"/>
    </source>
</evidence>
<accession>A0ACC0X493</accession>
<proteinExistence type="predicted"/>
<dbReference type="Proteomes" id="UP001163603">
    <property type="component" value="Chromosome 14"/>
</dbReference>
<name>A0ACC0X493_9ROSI</name>
<dbReference type="EMBL" id="CM047749">
    <property type="protein sequence ID" value="KAJ0010320.1"/>
    <property type="molecule type" value="Genomic_DNA"/>
</dbReference>